<reference evidence="2" key="1">
    <citation type="journal article" date="2023" name="Plant J.">
        <title>The genome of the king protea, Protea cynaroides.</title>
        <authorList>
            <person name="Chang J."/>
            <person name="Duong T.A."/>
            <person name="Schoeman C."/>
            <person name="Ma X."/>
            <person name="Roodt D."/>
            <person name="Barker N."/>
            <person name="Li Z."/>
            <person name="Van de Peer Y."/>
            <person name="Mizrachi E."/>
        </authorList>
    </citation>
    <scope>NUCLEOTIDE SEQUENCE</scope>
    <source>
        <tissue evidence="2">Young leaves</tissue>
    </source>
</reference>
<keyword evidence="3" id="KW-1185">Reference proteome</keyword>
<accession>A0A9Q0KK31</accession>
<comment type="caution">
    <text evidence="2">The sequence shown here is derived from an EMBL/GenBank/DDBJ whole genome shotgun (WGS) entry which is preliminary data.</text>
</comment>
<dbReference type="OrthoDB" id="10561374at2759"/>
<dbReference type="Proteomes" id="UP001141806">
    <property type="component" value="Unassembled WGS sequence"/>
</dbReference>
<dbReference type="EMBL" id="JAMYWD010000005">
    <property type="protein sequence ID" value="KAJ4972052.1"/>
    <property type="molecule type" value="Genomic_DNA"/>
</dbReference>
<proteinExistence type="predicted"/>
<gene>
    <name evidence="2" type="ORF">NE237_005151</name>
</gene>
<feature type="region of interest" description="Disordered" evidence="1">
    <location>
        <begin position="95"/>
        <end position="149"/>
    </location>
</feature>
<dbReference type="AlphaFoldDB" id="A0A9Q0KK31"/>
<protein>
    <submittedName>
        <fullName evidence="2">Uncharacterized protein</fullName>
    </submittedName>
</protein>
<sequence>MMKSTQDHNEEIHRISHTAMDGKVAQDHEEEIHIISHIAIDVIHQQAQGDGYVQVNAQDIGLEGGAKTNNSLKINQIINETTAWGHRWGPQSYVEQKRKEEAAPPLWRQKEQSHHCCHKEEVKDHRSKQSDLNRPCDPTKQICMSSTNL</sequence>
<evidence type="ECO:0000313" key="2">
    <source>
        <dbReference type="EMBL" id="KAJ4972052.1"/>
    </source>
</evidence>
<organism evidence="2 3">
    <name type="scientific">Protea cynaroides</name>
    <dbReference type="NCBI Taxonomy" id="273540"/>
    <lineage>
        <taxon>Eukaryota</taxon>
        <taxon>Viridiplantae</taxon>
        <taxon>Streptophyta</taxon>
        <taxon>Embryophyta</taxon>
        <taxon>Tracheophyta</taxon>
        <taxon>Spermatophyta</taxon>
        <taxon>Magnoliopsida</taxon>
        <taxon>Proteales</taxon>
        <taxon>Proteaceae</taxon>
        <taxon>Protea</taxon>
    </lineage>
</organism>
<name>A0A9Q0KK31_9MAGN</name>
<evidence type="ECO:0000256" key="1">
    <source>
        <dbReference type="SAM" id="MobiDB-lite"/>
    </source>
</evidence>
<feature type="compositionally biased region" description="Basic and acidic residues" evidence="1">
    <location>
        <begin position="95"/>
        <end position="131"/>
    </location>
</feature>
<evidence type="ECO:0000313" key="3">
    <source>
        <dbReference type="Proteomes" id="UP001141806"/>
    </source>
</evidence>